<feature type="chain" id="PRO_5044579320" evidence="1">
    <location>
        <begin position="22"/>
        <end position="106"/>
    </location>
</feature>
<evidence type="ECO:0000313" key="2">
    <source>
        <dbReference type="EMBL" id="MBY83022.1"/>
    </source>
</evidence>
<evidence type="ECO:0000313" key="4">
    <source>
        <dbReference type="RefSeq" id="XP_025420582.1"/>
    </source>
</evidence>
<dbReference type="GeneID" id="112690726"/>
<dbReference type="Proteomes" id="UP000694846">
    <property type="component" value="Unplaced"/>
</dbReference>
<feature type="signal peptide" evidence="1">
    <location>
        <begin position="1"/>
        <end position="21"/>
    </location>
</feature>
<reference evidence="4" key="2">
    <citation type="submission" date="2025-04" db="UniProtKB">
        <authorList>
            <consortium name="RefSeq"/>
        </authorList>
    </citation>
    <scope>IDENTIFICATION</scope>
    <source>
        <tissue evidence="4">Whole body</tissue>
    </source>
</reference>
<organism evidence="2">
    <name type="scientific">Sipha flava</name>
    <name type="common">yellow sugarcane aphid</name>
    <dbReference type="NCBI Taxonomy" id="143950"/>
    <lineage>
        <taxon>Eukaryota</taxon>
        <taxon>Metazoa</taxon>
        <taxon>Ecdysozoa</taxon>
        <taxon>Arthropoda</taxon>
        <taxon>Hexapoda</taxon>
        <taxon>Insecta</taxon>
        <taxon>Pterygota</taxon>
        <taxon>Neoptera</taxon>
        <taxon>Paraneoptera</taxon>
        <taxon>Hemiptera</taxon>
        <taxon>Sternorrhyncha</taxon>
        <taxon>Aphidomorpha</taxon>
        <taxon>Aphidoidea</taxon>
        <taxon>Aphididae</taxon>
        <taxon>Sipha</taxon>
    </lineage>
</organism>
<keyword evidence="1" id="KW-0732">Signal</keyword>
<dbReference type="AlphaFoldDB" id="A0A2S2R0X0"/>
<dbReference type="EMBL" id="GGMS01013819">
    <property type="protein sequence ID" value="MBY83022.1"/>
    <property type="molecule type" value="Transcribed_RNA"/>
</dbReference>
<evidence type="ECO:0000256" key="1">
    <source>
        <dbReference type="SAM" id="SignalP"/>
    </source>
</evidence>
<proteinExistence type="predicted"/>
<protein>
    <submittedName>
        <fullName evidence="4">Uncharacterized protein LOC112690726</fullName>
    </submittedName>
</protein>
<sequence>MSIKMSLFALVACSLAVITTAAPSGLPLALSAPIVAPAAVAAAPAPVVTAYSSQYVARNYNGIAVAPAAVAPAVVPAAAYYGYPQVYAPTASYTAGLPLVEDYLFK</sequence>
<evidence type="ECO:0000313" key="3">
    <source>
        <dbReference type="Proteomes" id="UP000694846"/>
    </source>
</evidence>
<accession>A0A2S2R0X0</accession>
<dbReference type="RefSeq" id="XP_025420582.1">
    <property type="nucleotide sequence ID" value="XM_025564797.1"/>
</dbReference>
<gene>
    <name evidence="4" type="primary">LOC112690726</name>
    <name evidence="2" type="ORF">g.29584</name>
</gene>
<reference evidence="2" key="1">
    <citation type="submission" date="2018-04" db="EMBL/GenBank/DDBJ databases">
        <title>Transcriptome assembly of Sipha flava.</title>
        <authorList>
            <person name="Scully E.D."/>
            <person name="Geib S.M."/>
            <person name="Palmer N.A."/>
            <person name="Koch K."/>
            <person name="Bradshaw J."/>
            <person name="Heng-Moss T."/>
            <person name="Sarath G."/>
        </authorList>
    </citation>
    <scope>NUCLEOTIDE SEQUENCE</scope>
</reference>
<keyword evidence="3" id="KW-1185">Reference proteome</keyword>
<name>A0A2S2R0X0_9HEMI</name>